<dbReference type="CDD" id="cd02440">
    <property type="entry name" value="AdoMet_MTases"/>
    <property type="match status" value="1"/>
</dbReference>
<evidence type="ECO:0000256" key="2">
    <source>
        <dbReference type="ARBA" id="ARBA00022679"/>
    </source>
</evidence>
<feature type="domain" description="O-methyltransferase C-terminal" evidence="4">
    <location>
        <begin position="151"/>
        <end position="320"/>
    </location>
</feature>
<dbReference type="Proteomes" id="UP000321275">
    <property type="component" value="Unassembled WGS sequence"/>
</dbReference>
<dbReference type="GO" id="GO:0032259">
    <property type="term" value="P:methylation"/>
    <property type="evidence" value="ECO:0007669"/>
    <property type="project" value="UniProtKB-KW"/>
</dbReference>
<keyword evidence="2 6" id="KW-0808">Transferase</keyword>
<protein>
    <submittedName>
        <fullName evidence="6">SAM-dependent methyltransferase</fullName>
    </submittedName>
</protein>
<dbReference type="PANTHER" id="PTHR43712">
    <property type="entry name" value="PUTATIVE (AFU_ORTHOLOGUE AFUA_4G14580)-RELATED"/>
    <property type="match status" value="1"/>
</dbReference>
<keyword evidence="7" id="KW-1185">Reference proteome</keyword>
<gene>
    <name evidence="6" type="ORF">HPA02_04020</name>
</gene>
<name>A0A510X405_9GAMM</name>
<dbReference type="Pfam" id="PF08100">
    <property type="entry name" value="Dimerisation"/>
    <property type="match status" value="1"/>
</dbReference>
<dbReference type="Gene3D" id="3.40.50.150">
    <property type="entry name" value="Vaccinia Virus protein VP39"/>
    <property type="match status" value="1"/>
</dbReference>
<dbReference type="SUPFAM" id="SSF53335">
    <property type="entry name" value="S-adenosyl-L-methionine-dependent methyltransferases"/>
    <property type="match status" value="1"/>
</dbReference>
<dbReference type="InterPro" id="IPR029063">
    <property type="entry name" value="SAM-dependent_MTases_sf"/>
</dbReference>
<dbReference type="GO" id="GO:0008171">
    <property type="term" value="F:O-methyltransferase activity"/>
    <property type="evidence" value="ECO:0007669"/>
    <property type="project" value="InterPro"/>
</dbReference>
<dbReference type="PANTHER" id="PTHR43712:SF2">
    <property type="entry name" value="O-METHYLTRANSFERASE CICE"/>
    <property type="match status" value="1"/>
</dbReference>
<dbReference type="InterPro" id="IPR036390">
    <property type="entry name" value="WH_DNA-bd_sf"/>
</dbReference>
<evidence type="ECO:0000259" key="5">
    <source>
        <dbReference type="Pfam" id="PF08100"/>
    </source>
</evidence>
<keyword evidence="1 6" id="KW-0489">Methyltransferase</keyword>
<dbReference type="PROSITE" id="PS51683">
    <property type="entry name" value="SAM_OMT_II"/>
    <property type="match status" value="1"/>
</dbReference>
<organism evidence="6 7">
    <name type="scientific">Bisbaumannia pacifica</name>
    <dbReference type="NCBI Taxonomy" id="77098"/>
    <lineage>
        <taxon>Bacteria</taxon>
        <taxon>Pseudomonadati</taxon>
        <taxon>Pseudomonadota</taxon>
        <taxon>Gammaproteobacteria</taxon>
        <taxon>Oceanospirillales</taxon>
        <taxon>Halomonadaceae</taxon>
        <taxon>Bisbaumannia</taxon>
    </lineage>
</organism>
<evidence type="ECO:0000313" key="7">
    <source>
        <dbReference type="Proteomes" id="UP000321275"/>
    </source>
</evidence>
<proteinExistence type="predicted"/>
<sequence>MNSLNVMPRHPLQPYWDIALASVQADALHEALELDLFRLLVDPGTVKEVAARLTLDVGNTGYLLELLWSMRLLERQADTSVPGRWRYCSAEVATYFFDSNAPRYCGDAWRFRRQSLRHFGGELGTLVRTGRGGSAPAATAWREAARRQIAQEQRAATVDAALAVVARLPEFPRVRWLLDLGGGPGGVAIALAQANPGLRGVVFDLPEAAEVAQANLEREGLAGRLQARGGDLVSDAIGEQAYDLIWCSSVLHFVPDPAASLRKILAALRPGGVLICAQAELPDGSTEALEVLPYYLSLCMRGRRVTRQGELRRALAAAGFTGLESYPGVPFPMAPVTVLIGRRSPI</sequence>
<dbReference type="Gene3D" id="1.10.10.10">
    <property type="entry name" value="Winged helix-like DNA-binding domain superfamily/Winged helix DNA-binding domain"/>
    <property type="match status" value="1"/>
</dbReference>
<evidence type="ECO:0000313" key="6">
    <source>
        <dbReference type="EMBL" id="GEK46119.1"/>
    </source>
</evidence>
<dbReference type="InterPro" id="IPR036388">
    <property type="entry name" value="WH-like_DNA-bd_sf"/>
</dbReference>
<dbReference type="RefSeq" id="WP_146801391.1">
    <property type="nucleotide sequence ID" value="NZ_BJUK01000003.1"/>
</dbReference>
<dbReference type="GO" id="GO:0046983">
    <property type="term" value="F:protein dimerization activity"/>
    <property type="evidence" value="ECO:0007669"/>
    <property type="project" value="InterPro"/>
</dbReference>
<comment type="caution">
    <text evidence="6">The sequence shown here is derived from an EMBL/GenBank/DDBJ whole genome shotgun (WGS) entry which is preliminary data.</text>
</comment>
<dbReference type="InterPro" id="IPR012967">
    <property type="entry name" value="COMT_dimerisation"/>
</dbReference>
<reference evidence="6 7" key="1">
    <citation type="submission" date="2019-07" db="EMBL/GenBank/DDBJ databases">
        <title>Whole genome shotgun sequence of Halomonas pacifica NBRC 102220.</title>
        <authorList>
            <person name="Hosoyama A."/>
            <person name="Uohara A."/>
            <person name="Ohji S."/>
            <person name="Ichikawa N."/>
        </authorList>
    </citation>
    <scope>NUCLEOTIDE SEQUENCE [LARGE SCALE GENOMIC DNA]</scope>
    <source>
        <strain evidence="6 7">NBRC 102220</strain>
    </source>
</reference>
<accession>A0A510X405</accession>
<dbReference type="InterPro" id="IPR016461">
    <property type="entry name" value="COMT-like"/>
</dbReference>
<evidence type="ECO:0000256" key="1">
    <source>
        <dbReference type="ARBA" id="ARBA00022603"/>
    </source>
</evidence>
<dbReference type="OrthoDB" id="8700339at2"/>
<dbReference type="EMBL" id="BJUK01000003">
    <property type="protein sequence ID" value="GEK46119.1"/>
    <property type="molecule type" value="Genomic_DNA"/>
</dbReference>
<dbReference type="Pfam" id="PF00891">
    <property type="entry name" value="Methyltransf_2"/>
    <property type="match status" value="1"/>
</dbReference>
<keyword evidence="3" id="KW-0949">S-adenosyl-L-methionine</keyword>
<evidence type="ECO:0000259" key="4">
    <source>
        <dbReference type="Pfam" id="PF00891"/>
    </source>
</evidence>
<dbReference type="AlphaFoldDB" id="A0A510X405"/>
<feature type="domain" description="O-methyltransferase dimerisation" evidence="5">
    <location>
        <begin position="16"/>
        <end position="96"/>
    </location>
</feature>
<evidence type="ECO:0000256" key="3">
    <source>
        <dbReference type="ARBA" id="ARBA00022691"/>
    </source>
</evidence>
<dbReference type="SUPFAM" id="SSF46785">
    <property type="entry name" value="Winged helix' DNA-binding domain"/>
    <property type="match status" value="1"/>
</dbReference>
<dbReference type="InterPro" id="IPR001077">
    <property type="entry name" value="COMT_C"/>
</dbReference>